<accession>A0A0G4P916</accession>
<sequence>MADEKDQKHSLDVEKISSGDAEGTMTVESMSFKEQFRAMKPHKHAILAAFACSTTPILIGYDLTLIGFIIANSKFVQQFGLR</sequence>
<proteinExistence type="predicted"/>
<keyword evidence="1" id="KW-0472">Membrane</keyword>
<keyword evidence="1" id="KW-0812">Transmembrane</keyword>
<organism evidence="2 3">
    <name type="scientific">Penicillium camemberti (strain FM 013)</name>
    <dbReference type="NCBI Taxonomy" id="1429867"/>
    <lineage>
        <taxon>Eukaryota</taxon>
        <taxon>Fungi</taxon>
        <taxon>Dikarya</taxon>
        <taxon>Ascomycota</taxon>
        <taxon>Pezizomycotina</taxon>
        <taxon>Eurotiomycetes</taxon>
        <taxon>Eurotiomycetidae</taxon>
        <taxon>Eurotiales</taxon>
        <taxon>Aspergillaceae</taxon>
        <taxon>Penicillium</taxon>
    </lineage>
</organism>
<keyword evidence="3" id="KW-1185">Reference proteome</keyword>
<dbReference type="Proteomes" id="UP000053732">
    <property type="component" value="Unassembled WGS sequence"/>
</dbReference>
<name>A0A0G4P916_PENC3</name>
<dbReference type="EMBL" id="HG793141">
    <property type="protein sequence ID" value="CRL22813.1"/>
    <property type="molecule type" value="Genomic_DNA"/>
</dbReference>
<dbReference type="AlphaFoldDB" id="A0A0G4P916"/>
<evidence type="ECO:0000313" key="2">
    <source>
        <dbReference type="EMBL" id="CRL22813.1"/>
    </source>
</evidence>
<keyword evidence="1" id="KW-1133">Transmembrane helix</keyword>
<dbReference type="STRING" id="1429867.A0A0G4P916"/>
<gene>
    <name evidence="2" type="ORF">PCAMFM013_S008g000242</name>
</gene>
<reference evidence="2 3" key="1">
    <citation type="journal article" date="2014" name="Nat. Commun.">
        <title>Multiple recent horizontal transfers of a large genomic region in cheese making fungi.</title>
        <authorList>
            <person name="Cheeseman K."/>
            <person name="Ropars J."/>
            <person name="Renault P."/>
            <person name="Dupont J."/>
            <person name="Gouzy J."/>
            <person name="Branca A."/>
            <person name="Abraham A.L."/>
            <person name="Ceppi M."/>
            <person name="Conseiller E."/>
            <person name="Debuchy R."/>
            <person name="Malagnac F."/>
            <person name="Goarin A."/>
            <person name="Silar P."/>
            <person name="Lacoste S."/>
            <person name="Sallet E."/>
            <person name="Bensimon A."/>
            <person name="Giraud T."/>
            <person name="Brygoo Y."/>
        </authorList>
    </citation>
    <scope>NUCLEOTIDE SEQUENCE [LARGE SCALE GENOMIC DNA]</scope>
    <source>
        <strain evidence="3">FM 013</strain>
    </source>
</reference>
<protein>
    <submittedName>
        <fullName evidence="2">Str. FM013</fullName>
    </submittedName>
</protein>
<evidence type="ECO:0000313" key="3">
    <source>
        <dbReference type="Proteomes" id="UP000053732"/>
    </source>
</evidence>
<feature type="transmembrane region" description="Helical" evidence="1">
    <location>
        <begin position="45"/>
        <end position="71"/>
    </location>
</feature>
<evidence type="ECO:0000256" key="1">
    <source>
        <dbReference type="SAM" id="Phobius"/>
    </source>
</evidence>